<dbReference type="AlphaFoldDB" id="A0AAV4MG13"/>
<comment type="caution">
    <text evidence="2">The sequence shown here is derived from an EMBL/GenBank/DDBJ whole genome shotgun (WGS) entry which is preliminary data.</text>
</comment>
<keyword evidence="3" id="KW-1185">Reference proteome</keyword>
<protein>
    <submittedName>
        <fullName evidence="2">Uncharacterized protein</fullName>
    </submittedName>
</protein>
<evidence type="ECO:0000256" key="1">
    <source>
        <dbReference type="SAM" id="MobiDB-lite"/>
    </source>
</evidence>
<reference evidence="2 3" key="1">
    <citation type="submission" date="2021-06" db="EMBL/GenBank/DDBJ databases">
        <title>Caerostris extrusa draft genome.</title>
        <authorList>
            <person name="Kono N."/>
            <person name="Arakawa K."/>
        </authorList>
    </citation>
    <scope>NUCLEOTIDE SEQUENCE [LARGE SCALE GENOMIC DNA]</scope>
</reference>
<gene>
    <name evidence="2" type="ORF">CEXT_297071</name>
</gene>
<accession>A0AAV4MG13</accession>
<feature type="compositionally biased region" description="Basic and acidic residues" evidence="1">
    <location>
        <begin position="157"/>
        <end position="177"/>
    </location>
</feature>
<evidence type="ECO:0000313" key="2">
    <source>
        <dbReference type="EMBL" id="GIX70818.1"/>
    </source>
</evidence>
<dbReference type="Proteomes" id="UP001054945">
    <property type="component" value="Unassembled WGS sequence"/>
</dbReference>
<evidence type="ECO:0000313" key="3">
    <source>
        <dbReference type="Proteomes" id="UP001054945"/>
    </source>
</evidence>
<organism evidence="2 3">
    <name type="scientific">Caerostris extrusa</name>
    <name type="common">Bark spider</name>
    <name type="synonym">Caerostris bankana</name>
    <dbReference type="NCBI Taxonomy" id="172846"/>
    <lineage>
        <taxon>Eukaryota</taxon>
        <taxon>Metazoa</taxon>
        <taxon>Ecdysozoa</taxon>
        <taxon>Arthropoda</taxon>
        <taxon>Chelicerata</taxon>
        <taxon>Arachnida</taxon>
        <taxon>Araneae</taxon>
        <taxon>Araneomorphae</taxon>
        <taxon>Entelegynae</taxon>
        <taxon>Araneoidea</taxon>
        <taxon>Araneidae</taxon>
        <taxon>Caerostris</taxon>
    </lineage>
</organism>
<name>A0AAV4MG13_CAEEX</name>
<proteinExistence type="predicted"/>
<sequence length="177" mass="19722">MHGILLLIDTLDERSDVPRGLNNSTWEPWPPRSPGLKVVSSMPLILKSIVPFSSPSWVDGVTVTPLAFYTPLVLSRSEWNTPEPSRTNETDGRKEKISTESILILRGVQATETKSEFHKCGFDLPKGQAPRNGRAFGSGLKALCRRRFNFRQPFDSTIDHPGRLAEKKKEKGAPVAK</sequence>
<dbReference type="EMBL" id="BPLR01019701">
    <property type="protein sequence ID" value="GIX70818.1"/>
    <property type="molecule type" value="Genomic_DNA"/>
</dbReference>
<feature type="region of interest" description="Disordered" evidence="1">
    <location>
        <begin position="155"/>
        <end position="177"/>
    </location>
</feature>